<reference evidence="2 3" key="2">
    <citation type="submission" date="2018-10" db="EMBL/GenBank/DDBJ databases">
        <authorList>
            <consortium name="Pathogen Informatics"/>
        </authorList>
    </citation>
    <scope>NUCLEOTIDE SEQUENCE [LARGE SCALE GENOMIC DNA]</scope>
</reference>
<feature type="domain" description="F-box" evidence="1">
    <location>
        <begin position="52"/>
        <end position="85"/>
    </location>
</feature>
<name>A0A0N4V9K7_ENTVE</name>
<sequence length="412" mass="47699">MESSSTPLPYSRKRFDRRLVEKLNGGRKRLKKCCGRIDVGSSCLSEHRVVYLPPECILRILEFCDAKTVCLFSRCSRTAQSLVERYIKRLAIPEFSVGIFNHRGFCLRDGYVATKKIKNFDLLDNDMINLSSADDSGPFEVECYRHKSHCDDQFCKHRILYRHNSSGIFIFPDVDPLPTVLNCRHKKLRLEINLCGITTKELAVIHRIIISTEPCEVNLDLYPMKRYRSSALQPQHFQRTYPFHYFMTDAEPQLCVRFWSIFRERVFAINLRNTNLGDWLASFFLDFLAQGNVDHSWFAFPPLGTKEDEPIAFAIIRLIVEKAPSDLVVYGKQWPFSNTTPIRAMVTLPHYVDVDTKPQNYVPNVHWTSSASGGGPQCTIKHKNLPLNMKIRLFKDRLFLSIEDSEREDFSG</sequence>
<dbReference type="AlphaFoldDB" id="A0A0N4V9K7"/>
<keyword evidence="3" id="KW-1185">Reference proteome</keyword>
<proteinExistence type="predicted"/>
<evidence type="ECO:0000259" key="1">
    <source>
        <dbReference type="Pfam" id="PF00646"/>
    </source>
</evidence>
<protein>
    <submittedName>
        <fullName evidence="4">F-box domain-containing protein</fullName>
    </submittedName>
</protein>
<dbReference type="Proteomes" id="UP000274131">
    <property type="component" value="Unassembled WGS sequence"/>
</dbReference>
<dbReference type="InterPro" id="IPR001810">
    <property type="entry name" value="F-box_dom"/>
</dbReference>
<dbReference type="Pfam" id="PF00646">
    <property type="entry name" value="F-box"/>
    <property type="match status" value="1"/>
</dbReference>
<reference evidence="4" key="1">
    <citation type="submission" date="2017-02" db="UniProtKB">
        <authorList>
            <consortium name="WormBaseParasite"/>
        </authorList>
    </citation>
    <scope>IDENTIFICATION</scope>
</reference>
<dbReference type="SUPFAM" id="SSF81383">
    <property type="entry name" value="F-box domain"/>
    <property type="match status" value="1"/>
</dbReference>
<accession>A0A0N4V9K7</accession>
<evidence type="ECO:0000313" key="3">
    <source>
        <dbReference type="Proteomes" id="UP000274131"/>
    </source>
</evidence>
<dbReference type="InterPro" id="IPR036047">
    <property type="entry name" value="F-box-like_dom_sf"/>
</dbReference>
<evidence type="ECO:0000313" key="2">
    <source>
        <dbReference type="EMBL" id="VDD91895.1"/>
    </source>
</evidence>
<evidence type="ECO:0000313" key="4">
    <source>
        <dbReference type="WBParaSite" id="EVEC_0000712501-mRNA-1"/>
    </source>
</evidence>
<organism evidence="4">
    <name type="scientific">Enterobius vermicularis</name>
    <name type="common">Human pinworm</name>
    <dbReference type="NCBI Taxonomy" id="51028"/>
    <lineage>
        <taxon>Eukaryota</taxon>
        <taxon>Metazoa</taxon>
        <taxon>Ecdysozoa</taxon>
        <taxon>Nematoda</taxon>
        <taxon>Chromadorea</taxon>
        <taxon>Rhabditida</taxon>
        <taxon>Spirurina</taxon>
        <taxon>Oxyuridomorpha</taxon>
        <taxon>Oxyuroidea</taxon>
        <taxon>Oxyuridae</taxon>
        <taxon>Enterobius</taxon>
    </lineage>
</organism>
<dbReference type="WBParaSite" id="EVEC_0000712501-mRNA-1">
    <property type="protein sequence ID" value="EVEC_0000712501-mRNA-1"/>
    <property type="gene ID" value="EVEC_0000712501"/>
</dbReference>
<gene>
    <name evidence="2" type="ORF">EVEC_LOCUS6646</name>
</gene>
<dbReference type="EMBL" id="UXUI01008593">
    <property type="protein sequence ID" value="VDD91895.1"/>
    <property type="molecule type" value="Genomic_DNA"/>
</dbReference>
<dbReference type="CDD" id="cd09917">
    <property type="entry name" value="F-box_SF"/>
    <property type="match status" value="1"/>
</dbReference>